<dbReference type="AlphaFoldDB" id="Q72RW1"/>
<evidence type="ECO:0000259" key="2">
    <source>
        <dbReference type="Pfam" id="PF00534"/>
    </source>
</evidence>
<protein>
    <submittedName>
        <fullName evidence="4">Mannosyltransferase</fullName>
    </submittedName>
</protein>
<dbReference type="InterPro" id="IPR028098">
    <property type="entry name" value="Glyco_trans_4-like_N"/>
</dbReference>
<feature type="domain" description="Glycosyltransferase subfamily 4-like N-terminal" evidence="3">
    <location>
        <begin position="52"/>
        <end position="213"/>
    </location>
</feature>
<dbReference type="GO" id="GO:0009103">
    <property type="term" value="P:lipopolysaccharide biosynthetic process"/>
    <property type="evidence" value="ECO:0007669"/>
    <property type="project" value="TreeGrafter"/>
</dbReference>
<organism evidence="4 5">
    <name type="scientific">Leptospira interrogans serogroup Icterohaemorrhagiae serovar copenhageni (strain Fiocruz L1-130)</name>
    <dbReference type="NCBI Taxonomy" id="267671"/>
    <lineage>
        <taxon>Bacteria</taxon>
        <taxon>Pseudomonadati</taxon>
        <taxon>Spirochaetota</taxon>
        <taxon>Spirochaetia</taxon>
        <taxon>Leptospirales</taxon>
        <taxon>Leptospiraceae</taxon>
        <taxon>Leptospira</taxon>
    </lineage>
</organism>
<gene>
    <name evidence="4" type="primary">mtf</name>
    <name evidence="4" type="ordered locus">LIC_11627</name>
</gene>
<evidence type="ECO:0000259" key="3">
    <source>
        <dbReference type="Pfam" id="PF13439"/>
    </source>
</evidence>
<dbReference type="GO" id="GO:0016757">
    <property type="term" value="F:glycosyltransferase activity"/>
    <property type="evidence" value="ECO:0007669"/>
    <property type="project" value="UniProtKB-KW"/>
</dbReference>
<dbReference type="InterPro" id="IPR001296">
    <property type="entry name" value="Glyco_trans_1"/>
</dbReference>
<dbReference type="CDD" id="cd03809">
    <property type="entry name" value="GT4_MtfB-like"/>
    <property type="match status" value="1"/>
</dbReference>
<reference evidence="4 5" key="1">
    <citation type="journal article" date="2004" name="J. Bacteriol.">
        <title>Comparative genomics of two Leptospira interrogans serovars reveals novel insights into physiology and pathogenesis.</title>
        <authorList>
            <person name="Nascimento A.L."/>
            <person name="Ko A.I."/>
            <person name="Martins E.A."/>
            <person name="Monteiro-Vitorello C.B."/>
            <person name="Ho P.L."/>
            <person name="Haake D.A."/>
            <person name="Verjovski-Almeida S."/>
            <person name="Hartskeerl R.A."/>
            <person name="Marques M.V."/>
            <person name="Oliveira M.C."/>
            <person name="Menck C.F."/>
            <person name="Leite L.C."/>
            <person name="Carrer H."/>
            <person name="Coutinho L.L."/>
            <person name="Degrave W.M."/>
            <person name="Dellagostin O.A."/>
            <person name="El-Dorry H."/>
            <person name="Ferro E.S."/>
            <person name="Ferro M.I."/>
            <person name="Furlan L.R."/>
            <person name="Gamberini M."/>
            <person name="Giglioti E.A."/>
            <person name="Goes-Neto A."/>
            <person name="Goldman G.H."/>
            <person name="Goldman M.H."/>
            <person name="Harakava R."/>
            <person name="Jeronimo S.M."/>
            <person name="Junqueira-De-Azevedo I.L."/>
            <person name="Kimura E.T."/>
            <person name="Kuramae E.E."/>
            <person name="Lemos E.G."/>
            <person name="Lemos M.V."/>
            <person name="Marino C.L."/>
            <person name="Nunes L.R."/>
            <person name="De Oliveira R.C."/>
            <person name="Pereira G.G."/>
            <person name="Reis M.S."/>
            <person name="Schriefer A."/>
            <person name="Siqueira W.J."/>
            <person name="Sommer P."/>
            <person name="Tsai S.M."/>
            <person name="Simpson A.J."/>
            <person name="Ferro J.A."/>
            <person name="Camargo L.E."/>
            <person name="Kitajima J.P."/>
            <person name="Setubal J.C."/>
            <person name="Van Sluys M.A."/>
        </authorList>
    </citation>
    <scope>NUCLEOTIDE SEQUENCE [LARGE SCALE GENOMIC DNA]</scope>
    <source>
        <strain evidence="4 5">Fiocruz L1-130</strain>
    </source>
</reference>
<feature type="domain" description="Glycosyl transferase family 1" evidence="2">
    <location>
        <begin position="232"/>
        <end position="354"/>
    </location>
</feature>
<dbReference type="Pfam" id="PF00534">
    <property type="entry name" value="Glycos_transf_1"/>
    <property type="match status" value="1"/>
</dbReference>
<keyword evidence="4" id="KW-0328">Glycosyltransferase</keyword>
<dbReference type="HOGENOM" id="CLU_009583_27_5_12"/>
<dbReference type="Pfam" id="PF13439">
    <property type="entry name" value="Glyco_transf_4"/>
    <property type="match status" value="1"/>
</dbReference>
<keyword evidence="1 4" id="KW-0808">Transferase</keyword>
<evidence type="ECO:0000313" key="5">
    <source>
        <dbReference type="Proteomes" id="UP000007037"/>
    </source>
</evidence>
<dbReference type="EMBL" id="AE016823">
    <property type="protein sequence ID" value="AAS70222.1"/>
    <property type="molecule type" value="Genomic_DNA"/>
</dbReference>
<dbReference type="PANTHER" id="PTHR46401">
    <property type="entry name" value="GLYCOSYLTRANSFERASE WBBK-RELATED"/>
    <property type="match status" value="1"/>
</dbReference>
<name>Q72RW1_LEPIC</name>
<evidence type="ECO:0000256" key="1">
    <source>
        <dbReference type="ARBA" id="ARBA00022679"/>
    </source>
</evidence>
<dbReference type="KEGG" id="lic:LIC_11627"/>
<accession>Q72RW1</accession>
<dbReference type="Gene3D" id="3.40.50.2000">
    <property type="entry name" value="Glycogen Phosphorylase B"/>
    <property type="match status" value="2"/>
</dbReference>
<evidence type="ECO:0000313" key="4">
    <source>
        <dbReference type="EMBL" id="AAS70222.1"/>
    </source>
</evidence>
<sequence length="410" mass="47316">MAFEFIFLSVLKKFVNPFLSILYMRKIEYSKKTISNIRIGVDARPFSTSVSGVGKMIHSALLDLGKNSNFEFYLFSHKDLHPSYSNLLNLPGIRFIKGEGFFSKKGGFYFAIALPLQLRKIKLDLFWGTQQVLPPFLSKKIATVLTYNDLVAYRFPDTMRTLARIQQKFYLSRSIKRADKLLPISESTRNEVAEFFHIPLEKMEVVYPGIELSEFKNMFKEKPGERVDLLPKKFFLSVSTVEPRKNYKFLYSAYIEYSKKVKSSQKFSWVIGGKEGWEDPTFIETLKSPESKSAGIVWIESPTNVELAHMYRKCSLFLFSSLYEGFGIPLLEALSLQKPAIVTDLSVFREIGGDKIRYLKLEENLWTSALLDFSKKPYPGKKVDIRKFYRSVAAKTISDQIQEVLRSKKN</sequence>
<dbReference type="SUPFAM" id="SSF53756">
    <property type="entry name" value="UDP-Glycosyltransferase/glycogen phosphorylase"/>
    <property type="match status" value="1"/>
</dbReference>
<proteinExistence type="predicted"/>
<dbReference type="PANTHER" id="PTHR46401:SF2">
    <property type="entry name" value="GLYCOSYLTRANSFERASE WBBK-RELATED"/>
    <property type="match status" value="1"/>
</dbReference>
<dbReference type="Proteomes" id="UP000007037">
    <property type="component" value="Chromosome I"/>
</dbReference>